<name>A0A7R9EKI5_9NEOP</name>
<proteinExistence type="predicted"/>
<dbReference type="Gene3D" id="3.30.60.30">
    <property type="match status" value="1"/>
</dbReference>
<dbReference type="EMBL" id="OB797896">
    <property type="protein sequence ID" value="CAD7434621.1"/>
    <property type="molecule type" value="Genomic_DNA"/>
</dbReference>
<evidence type="ECO:0008006" key="2">
    <source>
        <dbReference type="Google" id="ProtNLM"/>
    </source>
</evidence>
<evidence type="ECO:0000313" key="1">
    <source>
        <dbReference type="EMBL" id="CAD7434621.1"/>
    </source>
</evidence>
<organism evidence="1">
    <name type="scientific">Timema monikensis</name>
    <dbReference type="NCBI Taxonomy" id="170555"/>
    <lineage>
        <taxon>Eukaryota</taxon>
        <taxon>Metazoa</taxon>
        <taxon>Ecdysozoa</taxon>
        <taxon>Arthropoda</taxon>
        <taxon>Hexapoda</taxon>
        <taxon>Insecta</taxon>
        <taxon>Pterygota</taxon>
        <taxon>Neoptera</taxon>
        <taxon>Polyneoptera</taxon>
        <taxon>Phasmatodea</taxon>
        <taxon>Timematodea</taxon>
        <taxon>Timematoidea</taxon>
        <taxon>Timematidae</taxon>
        <taxon>Timema</taxon>
    </lineage>
</organism>
<dbReference type="AlphaFoldDB" id="A0A7R9EKI5"/>
<sequence>MLEVEALSVRYKPPPRECPTACSDMWEPVCAGEDLYTIRTFQNLCSVELHECNTKVSPYARTMLSSARVQAEHEQSMRPVVKTAVSIVYARSAMLWKYPLSTDRASPGPDSGETQDIASSIVLARGSYSACTLAVLSIVLVYGP</sequence>
<gene>
    <name evidence="1" type="ORF">TMSB3V08_LOCUS11271</name>
</gene>
<accession>A0A7R9EKI5</accession>
<dbReference type="InterPro" id="IPR036058">
    <property type="entry name" value="Kazal_dom_sf"/>
</dbReference>
<dbReference type="SUPFAM" id="SSF100895">
    <property type="entry name" value="Kazal-type serine protease inhibitors"/>
    <property type="match status" value="1"/>
</dbReference>
<protein>
    <recommendedName>
        <fullName evidence="2">Kazal-like domain-containing protein</fullName>
    </recommendedName>
</protein>
<reference evidence="1" key="1">
    <citation type="submission" date="2020-11" db="EMBL/GenBank/DDBJ databases">
        <authorList>
            <person name="Tran Van P."/>
        </authorList>
    </citation>
    <scope>NUCLEOTIDE SEQUENCE</scope>
</reference>